<evidence type="ECO:0000313" key="3">
    <source>
        <dbReference type="EMBL" id="CAE7038720.1"/>
    </source>
</evidence>
<feature type="compositionally biased region" description="Low complexity" evidence="1">
    <location>
        <begin position="321"/>
        <end position="331"/>
    </location>
</feature>
<proteinExistence type="predicted"/>
<organism evidence="3 4">
    <name type="scientific">Symbiodinium natans</name>
    <dbReference type="NCBI Taxonomy" id="878477"/>
    <lineage>
        <taxon>Eukaryota</taxon>
        <taxon>Sar</taxon>
        <taxon>Alveolata</taxon>
        <taxon>Dinophyceae</taxon>
        <taxon>Suessiales</taxon>
        <taxon>Symbiodiniaceae</taxon>
        <taxon>Symbiodinium</taxon>
    </lineage>
</organism>
<accession>A0A812IMF7</accession>
<dbReference type="AlphaFoldDB" id="A0A812IMF7"/>
<comment type="caution">
    <text evidence="3">The sequence shown here is derived from an EMBL/GenBank/DDBJ whole genome shotgun (WGS) entry which is preliminary data.</text>
</comment>
<evidence type="ECO:0000259" key="2">
    <source>
        <dbReference type="Pfam" id="PF07744"/>
    </source>
</evidence>
<protein>
    <recommendedName>
        <fullName evidence="2">Spen paralogue and orthologue SPOC C-terminal domain-containing protein</fullName>
    </recommendedName>
</protein>
<feature type="domain" description="Spen paralogue and orthologue SPOC C-terminal" evidence="2">
    <location>
        <begin position="163"/>
        <end position="300"/>
    </location>
</feature>
<feature type="region of interest" description="Disordered" evidence="1">
    <location>
        <begin position="312"/>
        <end position="343"/>
    </location>
</feature>
<gene>
    <name evidence="3" type="ORF">SNAT2548_LOCUS4613</name>
</gene>
<name>A0A812IMF7_9DINO</name>
<dbReference type="Pfam" id="PF07744">
    <property type="entry name" value="SPOC"/>
    <property type="match status" value="1"/>
</dbReference>
<sequence length="368" mass="38165">MQHHGAANGQRALGPGMTALLTQMAARGVTKTQIGPGGQLVGSQGACSMLPLPGPPCMGMQGACVGQGMLSPMGACGVTNSSCLALPGPPAAGRPVFLAPATAHIQPVSGKPKATNQLAAEFVQASKERQAEMLKDPTFSRAILQSLADNSGGARVAPVVDEAAEKALWTGMLTLTRNGSKKLPARVALHHGKMQDIMVAVRTAAGNSSLLDIKHRVPFDEVARRISTGTVLSLDPRTPTEQRSFDDYIAYFKTKARAGVARLDDGLALYVMPAGESPEVLKSLYELNTHIPRNGSLLGIIGTAGNTVSSAGEKKAEPVKEAAASEVAPAGEGDGAGENISSKELMDLFSNPDLIKLLSDKDGEDKGN</sequence>
<evidence type="ECO:0000313" key="4">
    <source>
        <dbReference type="Proteomes" id="UP000604046"/>
    </source>
</evidence>
<dbReference type="Proteomes" id="UP000604046">
    <property type="component" value="Unassembled WGS sequence"/>
</dbReference>
<dbReference type="OrthoDB" id="639027at2759"/>
<reference evidence="3" key="1">
    <citation type="submission" date="2021-02" db="EMBL/GenBank/DDBJ databases">
        <authorList>
            <person name="Dougan E. K."/>
            <person name="Rhodes N."/>
            <person name="Thang M."/>
            <person name="Chan C."/>
        </authorList>
    </citation>
    <scope>NUCLEOTIDE SEQUENCE</scope>
</reference>
<dbReference type="InterPro" id="IPR012921">
    <property type="entry name" value="SPOC_C"/>
</dbReference>
<dbReference type="EMBL" id="CAJNDS010000286">
    <property type="protein sequence ID" value="CAE7038720.1"/>
    <property type="molecule type" value="Genomic_DNA"/>
</dbReference>
<evidence type="ECO:0000256" key="1">
    <source>
        <dbReference type="SAM" id="MobiDB-lite"/>
    </source>
</evidence>
<keyword evidence="4" id="KW-1185">Reference proteome</keyword>